<evidence type="ECO:0000256" key="8">
    <source>
        <dbReference type="ARBA" id="ARBA00023242"/>
    </source>
</evidence>
<dbReference type="EMBL" id="KL142374">
    <property type="protein sequence ID" value="KDR78601.1"/>
    <property type="molecule type" value="Genomic_DNA"/>
</dbReference>
<evidence type="ECO:0000256" key="1">
    <source>
        <dbReference type="ARBA" id="ARBA00004567"/>
    </source>
</evidence>
<reference evidence="12" key="1">
    <citation type="journal article" date="2014" name="Proc. Natl. Acad. Sci. U.S.A.">
        <title>Extensive sampling of basidiomycete genomes demonstrates inadequacy of the white-rot/brown-rot paradigm for wood decay fungi.</title>
        <authorList>
            <person name="Riley R."/>
            <person name="Salamov A.A."/>
            <person name="Brown D.W."/>
            <person name="Nagy L.G."/>
            <person name="Floudas D."/>
            <person name="Held B.W."/>
            <person name="Levasseur A."/>
            <person name="Lombard V."/>
            <person name="Morin E."/>
            <person name="Otillar R."/>
            <person name="Lindquist E.A."/>
            <person name="Sun H."/>
            <person name="LaButti K.M."/>
            <person name="Schmutz J."/>
            <person name="Jabbour D."/>
            <person name="Luo H."/>
            <person name="Baker S.E."/>
            <person name="Pisabarro A.G."/>
            <person name="Walton J.D."/>
            <person name="Blanchette R.A."/>
            <person name="Henrissat B."/>
            <person name="Martin F."/>
            <person name="Cullen D."/>
            <person name="Hibbett D.S."/>
            <person name="Grigoriev I.V."/>
        </authorList>
    </citation>
    <scope>NUCLEOTIDE SEQUENCE [LARGE SCALE GENOMIC DNA]</scope>
    <source>
        <strain evidence="12">CBS 339.88</strain>
    </source>
</reference>
<evidence type="ECO:0000256" key="10">
    <source>
        <dbReference type="ARBA" id="ARBA00029983"/>
    </source>
</evidence>
<evidence type="ECO:0000256" key="7">
    <source>
        <dbReference type="ARBA" id="ARBA00023132"/>
    </source>
</evidence>
<evidence type="ECO:0000313" key="11">
    <source>
        <dbReference type="EMBL" id="KDR78601.1"/>
    </source>
</evidence>
<gene>
    <name evidence="11" type="ORF">GALMADRAFT_63700</name>
</gene>
<dbReference type="PANTHER" id="PTHR12960:SF0">
    <property type="entry name" value="MRNA EXPORT FACTOR GLE1"/>
    <property type="match status" value="1"/>
</dbReference>
<evidence type="ECO:0000313" key="12">
    <source>
        <dbReference type="Proteomes" id="UP000027222"/>
    </source>
</evidence>
<dbReference type="Pfam" id="PF07817">
    <property type="entry name" value="GLE1"/>
    <property type="match status" value="1"/>
</dbReference>
<dbReference type="Gene3D" id="1.25.40.510">
    <property type="entry name" value="GLE1-like"/>
    <property type="match status" value="1"/>
</dbReference>
<dbReference type="STRING" id="685588.A0A067T642"/>
<dbReference type="GO" id="GO:0031369">
    <property type="term" value="F:translation initiation factor binding"/>
    <property type="evidence" value="ECO:0007669"/>
    <property type="project" value="TreeGrafter"/>
</dbReference>
<evidence type="ECO:0000256" key="4">
    <source>
        <dbReference type="ARBA" id="ARBA00022816"/>
    </source>
</evidence>
<protein>
    <recommendedName>
        <fullName evidence="9">mRNA export factor GLE1</fullName>
    </recommendedName>
    <alternativeName>
        <fullName evidence="10">Nucleoporin GLE1</fullName>
    </alternativeName>
</protein>
<feature type="non-terminal residue" evidence="11">
    <location>
        <position position="1"/>
    </location>
</feature>
<name>A0A067T642_GALM3</name>
<keyword evidence="6" id="KW-0811">Translocation</keyword>
<keyword evidence="7" id="KW-0906">Nuclear pore complex</keyword>
<keyword evidence="12" id="KW-1185">Reference proteome</keyword>
<dbReference type="AlphaFoldDB" id="A0A067T642"/>
<organism evidence="11 12">
    <name type="scientific">Galerina marginata (strain CBS 339.88)</name>
    <dbReference type="NCBI Taxonomy" id="685588"/>
    <lineage>
        <taxon>Eukaryota</taxon>
        <taxon>Fungi</taxon>
        <taxon>Dikarya</taxon>
        <taxon>Basidiomycota</taxon>
        <taxon>Agaricomycotina</taxon>
        <taxon>Agaricomycetes</taxon>
        <taxon>Agaricomycetidae</taxon>
        <taxon>Agaricales</taxon>
        <taxon>Agaricineae</taxon>
        <taxon>Strophariaceae</taxon>
        <taxon>Galerina</taxon>
    </lineage>
</organism>
<proteinExistence type="inferred from homology"/>
<dbReference type="GO" id="GO:0005737">
    <property type="term" value="C:cytoplasm"/>
    <property type="evidence" value="ECO:0007669"/>
    <property type="project" value="TreeGrafter"/>
</dbReference>
<dbReference type="GO" id="GO:0016973">
    <property type="term" value="P:poly(A)+ mRNA export from nucleus"/>
    <property type="evidence" value="ECO:0007669"/>
    <property type="project" value="InterPro"/>
</dbReference>
<sequence>QSIKTGPLRAVKAHKEVRAKWNRLRRQIVLRIGQLTNDPVQISGMSLQLVEIVKPSTAQPHDSNLYIALCYSLAKTIVLQAEVEVSAAKHSAGPLAQVAFSLLETLDGFAPIFFAKLVQHSGGWLIPIVVPDHDEDGTPWSSSEQFIKVSGWRKSTIGQGHETPEEYANRVSAIMRVYFSILKIRPGQKALDPMFQLPRFWTWFARMVGGTKLLHKAISPQLIYTALDVLGVDAENLWGQQWIEMLALVHEGVTTGYENGKLIGGKGSQGSRSRVLVALEKTVLDRRSNSLDDEVDDSSNLCTMFQKLSV</sequence>
<evidence type="ECO:0000256" key="2">
    <source>
        <dbReference type="ARBA" id="ARBA00011056"/>
    </source>
</evidence>
<evidence type="ECO:0000256" key="9">
    <source>
        <dbReference type="ARBA" id="ARBA00026227"/>
    </source>
</evidence>
<comment type="subcellular location">
    <subcellularLocation>
        <location evidence="1">Nucleus</location>
        <location evidence="1">Nuclear pore complex</location>
    </subcellularLocation>
</comment>
<dbReference type="GO" id="GO:0015031">
    <property type="term" value="P:protein transport"/>
    <property type="evidence" value="ECO:0007669"/>
    <property type="project" value="UniProtKB-KW"/>
</dbReference>
<keyword evidence="5" id="KW-0653">Protein transport</keyword>
<dbReference type="GO" id="GO:0044614">
    <property type="term" value="C:nuclear pore cytoplasmic filaments"/>
    <property type="evidence" value="ECO:0007669"/>
    <property type="project" value="TreeGrafter"/>
</dbReference>
<dbReference type="InterPro" id="IPR038506">
    <property type="entry name" value="GLE1-like_sf"/>
</dbReference>
<evidence type="ECO:0000256" key="5">
    <source>
        <dbReference type="ARBA" id="ARBA00022927"/>
    </source>
</evidence>
<dbReference type="InterPro" id="IPR012476">
    <property type="entry name" value="GLE1"/>
</dbReference>
<dbReference type="OrthoDB" id="420884at2759"/>
<keyword evidence="8" id="KW-0539">Nucleus</keyword>
<dbReference type="HOGENOM" id="CLU_898827_0_0_1"/>
<dbReference type="GO" id="GO:0000822">
    <property type="term" value="F:inositol hexakisphosphate binding"/>
    <property type="evidence" value="ECO:0007669"/>
    <property type="project" value="TreeGrafter"/>
</dbReference>
<dbReference type="GO" id="GO:0005543">
    <property type="term" value="F:phospholipid binding"/>
    <property type="evidence" value="ECO:0007669"/>
    <property type="project" value="TreeGrafter"/>
</dbReference>
<evidence type="ECO:0000256" key="3">
    <source>
        <dbReference type="ARBA" id="ARBA00022448"/>
    </source>
</evidence>
<dbReference type="PANTHER" id="PTHR12960">
    <property type="entry name" value="GLE-1-RELATED"/>
    <property type="match status" value="1"/>
</dbReference>
<keyword evidence="4" id="KW-0509">mRNA transport</keyword>
<keyword evidence="3" id="KW-0813">Transport</keyword>
<evidence type="ECO:0000256" key="6">
    <source>
        <dbReference type="ARBA" id="ARBA00023010"/>
    </source>
</evidence>
<accession>A0A067T642</accession>
<dbReference type="Proteomes" id="UP000027222">
    <property type="component" value="Unassembled WGS sequence"/>
</dbReference>
<comment type="similarity">
    <text evidence="2">Belongs to the GLE1 family.</text>
</comment>